<dbReference type="Pfam" id="PF05347">
    <property type="entry name" value="Complex1_LYR"/>
    <property type="match status" value="1"/>
</dbReference>
<evidence type="ECO:0000256" key="4">
    <source>
        <dbReference type="ARBA" id="ARBA00023128"/>
    </source>
</evidence>
<dbReference type="Proteomes" id="UP000813427">
    <property type="component" value="Unassembled WGS sequence"/>
</dbReference>
<evidence type="ECO:0000313" key="8">
    <source>
        <dbReference type="EMBL" id="KAH7256660.1"/>
    </source>
</evidence>
<keyword evidence="9" id="KW-1185">Reference proteome</keyword>
<evidence type="ECO:0000313" key="9">
    <source>
        <dbReference type="Proteomes" id="UP000813427"/>
    </source>
</evidence>
<dbReference type="GO" id="GO:0005739">
    <property type="term" value="C:mitochondrion"/>
    <property type="evidence" value="ECO:0007669"/>
    <property type="project" value="UniProtKB-SubCell"/>
</dbReference>
<evidence type="ECO:0000256" key="3">
    <source>
        <dbReference type="ARBA" id="ARBA00022946"/>
    </source>
</evidence>
<keyword evidence="3" id="KW-0809">Transit peptide</keyword>
<keyword evidence="4" id="KW-0496">Mitochondrion</keyword>
<evidence type="ECO:0000256" key="6">
    <source>
        <dbReference type="ARBA" id="ARBA00044735"/>
    </source>
</evidence>
<evidence type="ECO:0000259" key="7">
    <source>
        <dbReference type="Pfam" id="PF05347"/>
    </source>
</evidence>
<evidence type="ECO:0000256" key="1">
    <source>
        <dbReference type="ARBA" id="ARBA00004173"/>
    </source>
</evidence>
<comment type="similarity">
    <text evidence="2">Belongs to the complex I LYR family.</text>
</comment>
<name>A0A8K0S2Y0_9HYPO</name>
<dbReference type="CDD" id="cd20262">
    <property type="entry name" value="Complex1_LYR_LYRM2"/>
    <property type="match status" value="1"/>
</dbReference>
<evidence type="ECO:0000256" key="5">
    <source>
        <dbReference type="ARBA" id="ARBA00026235"/>
    </source>
</evidence>
<evidence type="ECO:0000256" key="2">
    <source>
        <dbReference type="ARBA" id="ARBA00009508"/>
    </source>
</evidence>
<sequence length="102" mass="11999">MVFTARLLTFSRGYATRSSGSRLKPTLSLDQFIQRGRVLAFYRTILRGTKKIGNPQTRTESRRYARDEFERRRNVTDSSHVRYLLSVGKTEWEGMERYIDGM</sequence>
<feature type="domain" description="Complex 1 LYR protein" evidence="7">
    <location>
        <begin position="37"/>
        <end position="93"/>
    </location>
</feature>
<protein>
    <recommendedName>
        <fullName evidence="5">LYR motif-containing protein 2</fullName>
    </recommendedName>
</protein>
<comment type="function">
    <text evidence="6">Involved in efficient integration of the N-module into mitochondrial respiratory chain complex I.</text>
</comment>
<comment type="caution">
    <text evidence="8">The sequence shown here is derived from an EMBL/GenBank/DDBJ whole genome shotgun (WGS) entry which is preliminary data.</text>
</comment>
<accession>A0A8K0S2Y0</accession>
<comment type="subcellular location">
    <subcellularLocation>
        <location evidence="1">Mitochondrion</location>
    </subcellularLocation>
</comment>
<dbReference type="InterPro" id="IPR008011">
    <property type="entry name" value="Complex1_LYR_dom"/>
</dbReference>
<dbReference type="AlphaFoldDB" id="A0A8K0S2Y0"/>
<reference evidence="8" key="1">
    <citation type="journal article" date="2021" name="Nat. Commun.">
        <title>Genetic determinants of endophytism in the Arabidopsis root mycobiome.</title>
        <authorList>
            <person name="Mesny F."/>
            <person name="Miyauchi S."/>
            <person name="Thiergart T."/>
            <person name="Pickel B."/>
            <person name="Atanasova L."/>
            <person name="Karlsson M."/>
            <person name="Huettel B."/>
            <person name="Barry K.W."/>
            <person name="Haridas S."/>
            <person name="Chen C."/>
            <person name="Bauer D."/>
            <person name="Andreopoulos W."/>
            <person name="Pangilinan J."/>
            <person name="LaButti K."/>
            <person name="Riley R."/>
            <person name="Lipzen A."/>
            <person name="Clum A."/>
            <person name="Drula E."/>
            <person name="Henrissat B."/>
            <person name="Kohler A."/>
            <person name="Grigoriev I.V."/>
            <person name="Martin F.M."/>
            <person name="Hacquard S."/>
        </authorList>
    </citation>
    <scope>NUCLEOTIDE SEQUENCE</scope>
    <source>
        <strain evidence="8">MPI-SDFR-AT-0068</strain>
    </source>
</reference>
<dbReference type="PANTHER" id="PTHR13675">
    <property type="entry name" value="LYR MOTIF-CONTAINING PROTEIN 2"/>
    <property type="match status" value="1"/>
</dbReference>
<proteinExistence type="inferred from homology"/>
<gene>
    <name evidence="8" type="ORF">BKA59DRAFT_468091</name>
</gene>
<dbReference type="EMBL" id="JAGPXF010000002">
    <property type="protein sequence ID" value="KAH7256660.1"/>
    <property type="molecule type" value="Genomic_DNA"/>
</dbReference>
<dbReference type="InterPro" id="IPR045293">
    <property type="entry name" value="Complex1_LYR_LYRM2"/>
</dbReference>
<dbReference type="PANTHER" id="PTHR13675:SF0">
    <property type="entry name" value="LYR MOTIF-CONTAINING PROTEIN 2"/>
    <property type="match status" value="1"/>
</dbReference>
<organism evidence="8 9">
    <name type="scientific">Fusarium tricinctum</name>
    <dbReference type="NCBI Taxonomy" id="61284"/>
    <lineage>
        <taxon>Eukaryota</taxon>
        <taxon>Fungi</taxon>
        <taxon>Dikarya</taxon>
        <taxon>Ascomycota</taxon>
        <taxon>Pezizomycotina</taxon>
        <taxon>Sordariomycetes</taxon>
        <taxon>Hypocreomycetidae</taxon>
        <taxon>Hypocreales</taxon>
        <taxon>Nectriaceae</taxon>
        <taxon>Fusarium</taxon>
        <taxon>Fusarium tricinctum species complex</taxon>
    </lineage>
</organism>
<dbReference type="OrthoDB" id="74240at2759"/>